<dbReference type="PROSITE" id="PS51819">
    <property type="entry name" value="VOC"/>
    <property type="match status" value="1"/>
</dbReference>
<dbReference type="InterPro" id="IPR029068">
    <property type="entry name" value="Glyas_Bleomycin-R_OHBP_Dase"/>
</dbReference>
<evidence type="ECO:0000259" key="2">
    <source>
        <dbReference type="PROSITE" id="PS51819"/>
    </source>
</evidence>
<gene>
    <name evidence="3" type="ORF">Plo01_48700</name>
</gene>
<feature type="region of interest" description="Disordered" evidence="1">
    <location>
        <begin position="152"/>
        <end position="179"/>
    </location>
</feature>
<reference evidence="3 4" key="1">
    <citation type="submission" date="2021-01" db="EMBL/GenBank/DDBJ databases">
        <title>Whole genome shotgun sequence of Planobispora longispora NBRC 13918.</title>
        <authorList>
            <person name="Komaki H."/>
            <person name="Tamura T."/>
        </authorList>
    </citation>
    <scope>NUCLEOTIDE SEQUENCE [LARGE SCALE GENOMIC DNA]</scope>
    <source>
        <strain evidence="3 4">NBRC 13918</strain>
    </source>
</reference>
<evidence type="ECO:0000313" key="4">
    <source>
        <dbReference type="Proteomes" id="UP000616724"/>
    </source>
</evidence>
<name>A0A8J3RQP8_9ACTN</name>
<comment type="caution">
    <text evidence="3">The sequence shown here is derived from an EMBL/GenBank/DDBJ whole genome shotgun (WGS) entry which is preliminary data.</text>
</comment>
<dbReference type="PANTHER" id="PTHR39175:SF1">
    <property type="entry name" value="FAMILY PROTEIN, PUTATIVE (AFU_ORTHOLOGUE AFUA_3G15060)-RELATED"/>
    <property type="match status" value="1"/>
</dbReference>
<dbReference type="AlphaFoldDB" id="A0A8J3RQP8"/>
<feature type="domain" description="VOC" evidence="2">
    <location>
        <begin position="1"/>
        <end position="115"/>
    </location>
</feature>
<dbReference type="InterPro" id="IPR037523">
    <property type="entry name" value="VOC_core"/>
</dbReference>
<dbReference type="PANTHER" id="PTHR39175">
    <property type="entry name" value="FAMILY PROTEIN, PUTATIVE (AFU_ORTHOLOGUE AFUA_3G15060)-RELATED"/>
    <property type="match status" value="1"/>
</dbReference>
<proteinExistence type="predicted"/>
<keyword evidence="4" id="KW-1185">Reference proteome</keyword>
<dbReference type="Gene3D" id="3.10.180.10">
    <property type="entry name" value="2,3-Dihydroxybiphenyl 1,2-Dioxygenase, domain 1"/>
    <property type="match status" value="1"/>
</dbReference>
<dbReference type="Pfam" id="PF00903">
    <property type="entry name" value="Glyoxalase"/>
    <property type="match status" value="1"/>
</dbReference>
<evidence type="ECO:0000313" key="3">
    <source>
        <dbReference type="EMBL" id="GIH78441.1"/>
    </source>
</evidence>
<accession>A0A8J3RQP8</accession>
<protein>
    <recommendedName>
        <fullName evidence="2">VOC domain-containing protein</fullName>
    </recommendedName>
</protein>
<sequence>MLHHVQLSCPAGSEAALREFYAGVLGLAEIPKPPVLAARGGCWFRGYGVELHLGVEADFRPARKAHPALLVQDLDAWARRLSEAGYPVTYDDDFPGMRRFHSEDCHGNRLEFLEPLPAEVVGQSERPEQANRFSSIGASACGGGCPRPSSRSSFLCGASEDSASRPSNTIREQSRLLPGEVRRSDGGLLVVAGVRMSGRGRGGRVRPRR</sequence>
<organism evidence="3 4">
    <name type="scientific">Planobispora longispora</name>
    <dbReference type="NCBI Taxonomy" id="28887"/>
    <lineage>
        <taxon>Bacteria</taxon>
        <taxon>Bacillati</taxon>
        <taxon>Actinomycetota</taxon>
        <taxon>Actinomycetes</taxon>
        <taxon>Streptosporangiales</taxon>
        <taxon>Streptosporangiaceae</taxon>
        <taxon>Planobispora</taxon>
    </lineage>
</organism>
<evidence type="ECO:0000256" key="1">
    <source>
        <dbReference type="SAM" id="MobiDB-lite"/>
    </source>
</evidence>
<dbReference type="Proteomes" id="UP000616724">
    <property type="component" value="Unassembled WGS sequence"/>
</dbReference>
<dbReference type="EMBL" id="BOOH01000039">
    <property type="protein sequence ID" value="GIH78441.1"/>
    <property type="molecule type" value="Genomic_DNA"/>
</dbReference>
<dbReference type="InterPro" id="IPR004360">
    <property type="entry name" value="Glyas_Fos-R_dOase_dom"/>
</dbReference>
<dbReference type="SUPFAM" id="SSF54593">
    <property type="entry name" value="Glyoxalase/Bleomycin resistance protein/Dihydroxybiphenyl dioxygenase"/>
    <property type="match status" value="1"/>
</dbReference>